<keyword evidence="2" id="KW-1185">Reference proteome</keyword>
<dbReference type="AlphaFoldDB" id="A0A5N6PA46"/>
<dbReference type="EMBL" id="SZYD01000006">
    <property type="protein sequence ID" value="KAD5961890.1"/>
    <property type="molecule type" value="Genomic_DNA"/>
</dbReference>
<comment type="caution">
    <text evidence="1">The sequence shown here is derived from an EMBL/GenBank/DDBJ whole genome shotgun (WGS) entry which is preliminary data.</text>
</comment>
<evidence type="ECO:0000313" key="2">
    <source>
        <dbReference type="Proteomes" id="UP000326396"/>
    </source>
</evidence>
<dbReference type="GO" id="GO:0016020">
    <property type="term" value="C:membrane"/>
    <property type="evidence" value="ECO:0007669"/>
    <property type="project" value="TreeGrafter"/>
</dbReference>
<proteinExistence type="predicted"/>
<reference evidence="1 2" key="1">
    <citation type="submission" date="2019-05" db="EMBL/GenBank/DDBJ databases">
        <title>Mikania micrantha, genome provides insights into the molecular mechanism of rapid growth.</title>
        <authorList>
            <person name="Liu B."/>
        </authorList>
    </citation>
    <scope>NUCLEOTIDE SEQUENCE [LARGE SCALE GENOMIC DNA]</scope>
    <source>
        <strain evidence="1">NLD-2019</strain>
        <tissue evidence="1">Leaf</tissue>
    </source>
</reference>
<gene>
    <name evidence="1" type="ORF">E3N88_13363</name>
</gene>
<protein>
    <submittedName>
        <fullName evidence="1">Uncharacterized protein</fullName>
    </submittedName>
</protein>
<evidence type="ECO:0000313" key="1">
    <source>
        <dbReference type="EMBL" id="KAD5961890.1"/>
    </source>
</evidence>
<dbReference type="Proteomes" id="UP000326396">
    <property type="component" value="Linkage Group LG14"/>
</dbReference>
<dbReference type="OrthoDB" id="1925304at2759"/>
<accession>A0A5N6PA46</accession>
<dbReference type="PANTHER" id="PTHR24177:SF292">
    <property type="entry name" value="ANKYRIN REPEAT FAMILY PROTEIN-RELATED"/>
    <property type="match status" value="1"/>
</dbReference>
<dbReference type="PANTHER" id="PTHR24177">
    <property type="entry name" value="CASKIN"/>
    <property type="match status" value="1"/>
</dbReference>
<sequence>MAWEEIDKIEGMNVLVGEIEETVVVVNTEKTVEFVRTEGRKVVGVGFAGHRRRHLTNEYVAKISHNDPTSSVKVKKVDFLFDYGPFDDEWVLNYKFDAYIKSAQQLRRSAAAARSSSAGLPDARLLDLPSVELESPIHYYKNTCDIENPTEEAEKFPEIKQIQKKKVMHTQAFQLLRFICGEIAKLDSKRIRDLIGQPLQAAAAMGNVEVVEEILISIPNAIYLANANKHGVFQIAISNLKANVFNLIYQITTQRHLLLAQHDASYNNALHLAANMVGGTKDETTYDLRSSAPGAALQMQRELQWFKVCVRVNNV</sequence>
<organism evidence="1 2">
    <name type="scientific">Mikania micrantha</name>
    <name type="common">bitter vine</name>
    <dbReference type="NCBI Taxonomy" id="192012"/>
    <lineage>
        <taxon>Eukaryota</taxon>
        <taxon>Viridiplantae</taxon>
        <taxon>Streptophyta</taxon>
        <taxon>Embryophyta</taxon>
        <taxon>Tracheophyta</taxon>
        <taxon>Spermatophyta</taxon>
        <taxon>Magnoliopsida</taxon>
        <taxon>eudicotyledons</taxon>
        <taxon>Gunneridae</taxon>
        <taxon>Pentapetalae</taxon>
        <taxon>asterids</taxon>
        <taxon>campanulids</taxon>
        <taxon>Asterales</taxon>
        <taxon>Asteraceae</taxon>
        <taxon>Asteroideae</taxon>
        <taxon>Heliantheae alliance</taxon>
        <taxon>Eupatorieae</taxon>
        <taxon>Mikania</taxon>
    </lineage>
</organism>
<name>A0A5N6PA46_9ASTR</name>